<dbReference type="InterPro" id="IPR042197">
    <property type="entry name" value="Apaf_helical"/>
</dbReference>
<dbReference type="GO" id="GO:0061809">
    <property type="term" value="F:NAD+ nucleosidase activity, cyclic ADP-ribose generating"/>
    <property type="evidence" value="ECO:0007669"/>
    <property type="project" value="UniProtKB-EC"/>
</dbReference>
<dbReference type="InterPro" id="IPR045344">
    <property type="entry name" value="C-JID"/>
</dbReference>
<accession>A0A8S9MSU0</accession>
<dbReference type="EC" id="3.2.2.6" evidence="1"/>
<evidence type="ECO:0000256" key="2">
    <source>
        <dbReference type="ARBA" id="ARBA00022614"/>
    </source>
</evidence>
<evidence type="ECO:0000256" key="1">
    <source>
        <dbReference type="ARBA" id="ARBA00011982"/>
    </source>
</evidence>
<dbReference type="InterPro" id="IPR011713">
    <property type="entry name" value="Leu-rich_rpt_3"/>
</dbReference>
<feature type="domain" description="NB-ARC" evidence="6">
    <location>
        <begin position="694"/>
        <end position="814"/>
    </location>
</feature>
<dbReference type="PRINTS" id="PR00364">
    <property type="entry name" value="DISEASERSIST"/>
</dbReference>
<feature type="non-terminal residue" evidence="9">
    <location>
        <position position="1"/>
    </location>
</feature>
<dbReference type="GO" id="GO:0006952">
    <property type="term" value="P:defense response"/>
    <property type="evidence" value="ECO:0007669"/>
    <property type="project" value="InterPro"/>
</dbReference>
<dbReference type="Gene3D" id="3.80.10.10">
    <property type="entry name" value="Ribonuclease Inhibitor"/>
    <property type="match status" value="4"/>
</dbReference>
<dbReference type="Gene3D" id="1.10.8.430">
    <property type="entry name" value="Helical domain of apoptotic protease-activating factors"/>
    <property type="match status" value="1"/>
</dbReference>
<dbReference type="Pfam" id="PF07725">
    <property type="entry name" value="LRR_3"/>
    <property type="match status" value="2"/>
</dbReference>
<dbReference type="InterPro" id="IPR027417">
    <property type="entry name" value="P-loop_NTPase"/>
</dbReference>
<dbReference type="Pfam" id="PF00931">
    <property type="entry name" value="NB-ARC"/>
    <property type="match status" value="1"/>
</dbReference>
<dbReference type="Gene3D" id="3.40.50.300">
    <property type="entry name" value="P-loop containing nucleotide triphosphate hydrolases"/>
    <property type="match status" value="2"/>
</dbReference>
<dbReference type="Proteomes" id="UP000712600">
    <property type="component" value="Unassembled WGS sequence"/>
</dbReference>
<dbReference type="InterPro" id="IPR044974">
    <property type="entry name" value="Disease_R_plants"/>
</dbReference>
<dbReference type="PANTHER" id="PTHR11017">
    <property type="entry name" value="LEUCINE-RICH REPEAT-CONTAINING PROTEIN"/>
    <property type="match status" value="1"/>
</dbReference>
<keyword evidence="2" id="KW-0433">Leucine-rich repeat</keyword>
<evidence type="ECO:0000313" key="9">
    <source>
        <dbReference type="EMBL" id="KAF3486371.1"/>
    </source>
</evidence>
<evidence type="ECO:0000256" key="4">
    <source>
        <dbReference type="ARBA" id="ARBA00023027"/>
    </source>
</evidence>
<evidence type="ECO:0000256" key="5">
    <source>
        <dbReference type="ARBA" id="ARBA00047304"/>
    </source>
</evidence>
<evidence type="ECO:0000259" key="7">
    <source>
        <dbReference type="Pfam" id="PF20160"/>
    </source>
</evidence>
<name>A0A8S9MSU0_BRACR</name>
<dbReference type="SUPFAM" id="SSF52540">
    <property type="entry name" value="P-loop containing nucleoside triphosphate hydrolases"/>
    <property type="match status" value="2"/>
</dbReference>
<evidence type="ECO:0000256" key="3">
    <source>
        <dbReference type="ARBA" id="ARBA00022737"/>
    </source>
</evidence>
<proteinExistence type="predicted"/>
<comment type="catalytic activity">
    <reaction evidence="5">
        <text>NAD(+) + H2O = ADP-D-ribose + nicotinamide + H(+)</text>
        <dbReference type="Rhea" id="RHEA:16301"/>
        <dbReference type="ChEBI" id="CHEBI:15377"/>
        <dbReference type="ChEBI" id="CHEBI:15378"/>
        <dbReference type="ChEBI" id="CHEBI:17154"/>
        <dbReference type="ChEBI" id="CHEBI:57540"/>
        <dbReference type="ChEBI" id="CHEBI:57967"/>
        <dbReference type="EC" id="3.2.2.6"/>
    </reaction>
    <physiologicalReaction direction="left-to-right" evidence="5">
        <dbReference type="Rhea" id="RHEA:16302"/>
    </physiologicalReaction>
</comment>
<dbReference type="SUPFAM" id="SSF52058">
    <property type="entry name" value="L domain-like"/>
    <property type="match status" value="2"/>
</dbReference>
<dbReference type="InterPro" id="IPR032675">
    <property type="entry name" value="LRR_dom_sf"/>
</dbReference>
<dbReference type="FunFam" id="3.80.10.10:FF:000386">
    <property type="entry name" value="Disease resistance protein RPS4"/>
    <property type="match status" value="2"/>
</dbReference>
<protein>
    <recommendedName>
        <fullName evidence="1">ADP-ribosyl cyclase/cyclic ADP-ribose hydrolase</fullName>
        <ecNumber evidence="1">3.2.2.6</ecNumber>
    </recommendedName>
</protein>
<feature type="domain" description="C-JID" evidence="7">
    <location>
        <begin position="1430"/>
        <end position="1586"/>
    </location>
</feature>
<keyword evidence="3" id="KW-0677">Repeat</keyword>
<dbReference type="EMBL" id="QGKX02002183">
    <property type="protein sequence ID" value="KAF3486371.1"/>
    <property type="molecule type" value="Genomic_DNA"/>
</dbReference>
<gene>
    <name evidence="9" type="ORF">F2Q69_00057067</name>
</gene>
<keyword evidence="4" id="KW-0520">NAD</keyword>
<comment type="caution">
    <text evidence="9">The sequence shown here is derived from an EMBL/GenBank/DDBJ whole genome shotgun (WGS) entry which is preliminary data.</text>
</comment>
<dbReference type="Pfam" id="PF23282">
    <property type="entry name" value="WHD_ROQ1"/>
    <property type="match status" value="1"/>
</dbReference>
<evidence type="ECO:0000259" key="6">
    <source>
        <dbReference type="Pfam" id="PF00931"/>
    </source>
</evidence>
<organism evidence="9 10">
    <name type="scientific">Brassica cretica</name>
    <name type="common">Mustard</name>
    <dbReference type="NCBI Taxonomy" id="69181"/>
    <lineage>
        <taxon>Eukaryota</taxon>
        <taxon>Viridiplantae</taxon>
        <taxon>Streptophyta</taxon>
        <taxon>Embryophyta</taxon>
        <taxon>Tracheophyta</taxon>
        <taxon>Spermatophyta</taxon>
        <taxon>Magnoliopsida</taxon>
        <taxon>eudicotyledons</taxon>
        <taxon>Gunneridae</taxon>
        <taxon>Pentapetalae</taxon>
        <taxon>rosids</taxon>
        <taxon>malvids</taxon>
        <taxon>Brassicales</taxon>
        <taxon>Brassicaceae</taxon>
        <taxon>Brassiceae</taxon>
        <taxon>Brassica</taxon>
    </lineage>
</organism>
<dbReference type="Pfam" id="PF20160">
    <property type="entry name" value="C-JID"/>
    <property type="match status" value="1"/>
</dbReference>
<sequence>NENTFINKIVNEVLQALNKIPLEESTHGTCVEHAQNTRGEEQEEEEEAGQICGLKQRLEELAETVDIHGVETRIVQVVGMPGIGKTTLLKAFYNEWYSRFFRRVLLQNISGIVKQWGLERLPVMLLRELLGNDDIEDDGSYEEYKEKLYGLKHFNRYAFDHQNKHDREAFTKVSKEVVRYARGHPQILKILGEELRGKPLPYWIEKLDSLPQKLSPSIRDRVLQVTYDELSQEQKDAFLDIAFFRSHDLVYVKSLLDSSGPKATMSTIDALKDKFMIYISDSRVEMHDLLYTFAMEVGSEAYAKDGRGRHRIWHRQNKNNWDMLDKLRKRKGGGTSVRSFFLDLYDMKNHVTLGRDQFKKMRHLRYLKFYSSHCPQECEPKENIHIPDELELPLKEVRCLHWLNFPKDELPQDFIPENLVDLKLPYSKIKQIWNDEKAVPKLRWVDLNHSSQLDTLSGLSKARNLERLNLEGCTALKTLPLDMQKMESLVFLNLKGCTALESLPNIDLKSLKTLILSNCSGLKKFVVISKTLYALYLDGSAIKKLPTDMVKQARLVKLSMKDCKKLAKLPEGFDKMKDLQELVCSGCSKLSSLPDEMKNMKCLQILMLDGTAIKEIPNITSLQRLCLSGNDTIILLPDYISLLSQLKWLDLKHCKNLLSIPELPPNLQCLDAHGCESLRTRLEELAETADIEGMEETRIVQVVGMPGIGKTTLLKAFYDKWHSRFLRPVFLQNISGIVKEVGLERLPGMLLKELLADDDIDDDGTYEEYKEQLRQMKVFIVLDGTSDERHIQVLLEGYREWVKKGSKIVIATRAVTRDPKIRHTYFVPLLSYRNGLEHFRGYAYDHQNKHDDDKEAFMKVSKEVVRYARGHPQILKILGEELRGKPLAYWKEKLDSLPQKLSPSIRDRVLQVTYDELSQEQKDAFLDIACFRSHDLVYVKSLLDSSGPKATIDALKDKFMIYISDSRVEMHDLLYTFAMELGSKAYANDGRGRHRIWHRHNKDNGDMLNKLRKRQGSGASVRSFFLDLYDMKKDVTLGTDHLKNMRNLRYLKFYSSHCPQECEPKENMHIPEELELPLEEVRCLHWLNFPKDELPQDFNPKNLVDLKLPYSKIKQIWKDEKNAPKLMWVDLNHSSKLDNLSGLSQAQNLERLNLEGCTALKTLPLDMQKMESLVFLNLKGCTALESLPNIDLKSLKTLILSNCSGLKKFVVISKTLYALYLDGSAIKKLPTDMVKQARLVKLSMKDCKKLAKLPEGFDKMKDLQELVCSGCSKLSSLPDEMKNMKCLQILMLDGTAIKEIPNITSLQRLCLSGNDTIILLPDYISLLSQLKWLDLKHCKNLLSIPELPPNLQCLDAHGCESLRTVATPLATHLPSEQIHSTFIFTNCHKLDRTAKDGITTYAQRKCQFLSDALKRCNEGFAPEALFSTCFPGCEVPSWFCHEAVGSELNLKLSPHWNENRFVGIALCVVISFPNDQEGINSFSVTCKFKLESKDGSWISFDRLVGSWNRHGKKSDKMANGKKQDKKMSSEHVFICYTRCSNNIKCLEEQCSDACTPTTTSLEFGVTDEKARVEVLKCGLRLVYASDEPQKTNSDVTDTTCEEIE</sequence>
<dbReference type="PANTHER" id="PTHR11017:SF489">
    <property type="entry name" value="ADP-RIBOSYL CYCLASE_CYCLIC ADP-RIBOSE HYDROLASE"/>
    <property type="match status" value="1"/>
</dbReference>
<evidence type="ECO:0000259" key="8">
    <source>
        <dbReference type="Pfam" id="PF23282"/>
    </source>
</evidence>
<reference evidence="9" key="1">
    <citation type="submission" date="2019-12" db="EMBL/GenBank/DDBJ databases">
        <title>Genome sequencing and annotation of Brassica cretica.</title>
        <authorList>
            <person name="Studholme D.J."/>
            <person name="Sarris P."/>
        </authorList>
    </citation>
    <scope>NUCLEOTIDE SEQUENCE</scope>
    <source>
        <strain evidence="9">PFS-109/04</strain>
        <tissue evidence="9">Leaf</tissue>
    </source>
</reference>
<dbReference type="GO" id="GO:0043531">
    <property type="term" value="F:ADP binding"/>
    <property type="evidence" value="ECO:0007669"/>
    <property type="project" value="InterPro"/>
</dbReference>
<dbReference type="InterPro" id="IPR058192">
    <property type="entry name" value="WHD_ROQ1-like"/>
</dbReference>
<dbReference type="InterPro" id="IPR002182">
    <property type="entry name" value="NB-ARC"/>
</dbReference>
<evidence type="ECO:0000313" key="10">
    <source>
        <dbReference type="Proteomes" id="UP000712600"/>
    </source>
</evidence>
<feature type="domain" description="Disease resistance protein Roq1-like winged-helix" evidence="8">
    <location>
        <begin position="920"/>
        <end position="975"/>
    </location>
</feature>